<evidence type="ECO:0008006" key="3">
    <source>
        <dbReference type="Google" id="ProtNLM"/>
    </source>
</evidence>
<protein>
    <recommendedName>
        <fullName evidence="3">N-acetyltransferase domain-containing protein</fullName>
    </recommendedName>
</protein>
<dbReference type="RefSeq" id="WP_310068432.1">
    <property type="nucleotide sequence ID" value="NZ_JAVDVX010000001.1"/>
</dbReference>
<accession>A0ABU1UTU2</accession>
<proteinExistence type="predicted"/>
<comment type="caution">
    <text evidence="1">The sequence shown here is derived from an EMBL/GenBank/DDBJ whole genome shotgun (WGS) entry which is preliminary data.</text>
</comment>
<evidence type="ECO:0000313" key="1">
    <source>
        <dbReference type="EMBL" id="MDR7088596.1"/>
    </source>
</evidence>
<dbReference type="Proteomes" id="UP001253595">
    <property type="component" value="Unassembled WGS sequence"/>
</dbReference>
<sequence>MFRILEYFDNVLSWLGQEKIPSIDELIVAWSRNPDGHFFGYYQQQLVWHTVYGLAPMEGLSDSHGYSMLPNIRCSYSDGKYGMNIGWIEDISMHSGGMVRIRHFALAVKFTRYGIGKIFLNAMMNFFKSINAVSIEFHETHASKIDHYRRFFEKNEVKEVRCGVWMIDLYENNDTPSHVLEFQSKLKR</sequence>
<gene>
    <name evidence="1" type="ORF">J2X05_000599</name>
</gene>
<organism evidence="1 2">
    <name type="scientific">Cellvibrio fibrivorans</name>
    <dbReference type="NCBI Taxonomy" id="126350"/>
    <lineage>
        <taxon>Bacteria</taxon>
        <taxon>Pseudomonadati</taxon>
        <taxon>Pseudomonadota</taxon>
        <taxon>Gammaproteobacteria</taxon>
        <taxon>Cellvibrionales</taxon>
        <taxon>Cellvibrionaceae</taxon>
        <taxon>Cellvibrio</taxon>
    </lineage>
</organism>
<keyword evidence="2" id="KW-1185">Reference proteome</keyword>
<name>A0ABU1UTU2_9GAMM</name>
<reference evidence="1 2" key="1">
    <citation type="submission" date="2023-07" db="EMBL/GenBank/DDBJ databases">
        <title>Sorghum-associated microbial communities from plants grown in Nebraska, USA.</title>
        <authorList>
            <person name="Schachtman D."/>
        </authorList>
    </citation>
    <scope>NUCLEOTIDE SEQUENCE [LARGE SCALE GENOMIC DNA]</scope>
    <source>
        <strain evidence="1 2">BE190</strain>
    </source>
</reference>
<evidence type="ECO:0000313" key="2">
    <source>
        <dbReference type="Proteomes" id="UP001253595"/>
    </source>
</evidence>
<dbReference type="EMBL" id="JAVDVX010000001">
    <property type="protein sequence ID" value="MDR7088596.1"/>
    <property type="molecule type" value="Genomic_DNA"/>
</dbReference>